<gene>
    <name evidence="1" type="ORF">CIRG_05172</name>
</gene>
<organism evidence="1 2">
    <name type="scientific">Coccidioides immitis RMSCC 2394</name>
    <dbReference type="NCBI Taxonomy" id="404692"/>
    <lineage>
        <taxon>Eukaryota</taxon>
        <taxon>Fungi</taxon>
        <taxon>Dikarya</taxon>
        <taxon>Ascomycota</taxon>
        <taxon>Pezizomycotina</taxon>
        <taxon>Eurotiomycetes</taxon>
        <taxon>Eurotiomycetidae</taxon>
        <taxon>Onygenales</taxon>
        <taxon>Onygenaceae</taxon>
        <taxon>Coccidioides</taxon>
    </lineage>
</organism>
<reference evidence="2" key="1">
    <citation type="journal article" date="2010" name="Genome Res.">
        <title>Population genomic sequencing of Coccidioides fungi reveals recent hybridization and transposon control.</title>
        <authorList>
            <person name="Neafsey D.E."/>
            <person name="Barker B.M."/>
            <person name="Sharpton T.J."/>
            <person name="Stajich J.E."/>
            <person name="Park D.J."/>
            <person name="Whiston E."/>
            <person name="Hung C.-Y."/>
            <person name="McMahan C."/>
            <person name="White J."/>
            <person name="Sykes S."/>
            <person name="Heiman D."/>
            <person name="Young S."/>
            <person name="Zeng Q."/>
            <person name="Abouelleil A."/>
            <person name="Aftuck L."/>
            <person name="Bessette D."/>
            <person name="Brown A."/>
            <person name="FitzGerald M."/>
            <person name="Lui A."/>
            <person name="Macdonald J.P."/>
            <person name="Priest M."/>
            <person name="Orbach M.J."/>
            <person name="Galgiani J.N."/>
            <person name="Kirkland T.N."/>
            <person name="Cole G.T."/>
            <person name="Birren B.W."/>
            <person name="Henn M.R."/>
            <person name="Taylor J.W."/>
            <person name="Rounsley S.D."/>
        </authorList>
    </citation>
    <scope>NUCLEOTIDE SEQUENCE [LARGE SCALE GENOMIC DNA]</scope>
    <source>
        <strain evidence="2">RMSCC 2394</strain>
    </source>
</reference>
<proteinExistence type="predicted"/>
<name>A0A0J6Y9Y8_COCIT</name>
<accession>A0A0J6Y9Y8</accession>
<dbReference type="AlphaFoldDB" id="A0A0J6Y9Y8"/>
<protein>
    <submittedName>
        <fullName evidence="1">Uncharacterized protein</fullName>
    </submittedName>
</protein>
<dbReference type="Proteomes" id="UP000054565">
    <property type="component" value="Unassembled WGS sequence"/>
</dbReference>
<evidence type="ECO:0000313" key="1">
    <source>
        <dbReference type="EMBL" id="KMP05491.1"/>
    </source>
</evidence>
<dbReference type="EMBL" id="DS028095">
    <property type="protein sequence ID" value="KMP05491.1"/>
    <property type="molecule type" value="Genomic_DNA"/>
</dbReference>
<sequence length="128" mass="14103">MLAGDPQSSLDTNCPTRGVIESQAHPATFENNVPWLCASTHKKSPVSAVMVFYYGRSPDTPYSANGHRGQPLRSFVDANALHVDSCFRAFMVQWDKLCLPLTSIPVVTIMLHGCEMIPTSKIQPLPLF</sequence>
<evidence type="ECO:0000313" key="2">
    <source>
        <dbReference type="Proteomes" id="UP000054565"/>
    </source>
</evidence>